<organism evidence="2 3">
    <name type="scientific">Perkinsus olseni</name>
    <name type="common">Perkinsus atlanticus</name>
    <dbReference type="NCBI Taxonomy" id="32597"/>
    <lineage>
        <taxon>Eukaryota</taxon>
        <taxon>Sar</taxon>
        <taxon>Alveolata</taxon>
        <taxon>Perkinsozoa</taxon>
        <taxon>Perkinsea</taxon>
        <taxon>Perkinsida</taxon>
        <taxon>Perkinsidae</taxon>
        <taxon>Perkinsus</taxon>
    </lineage>
</organism>
<dbReference type="EMBL" id="JABANO010017965">
    <property type="protein sequence ID" value="KAF4732577.1"/>
    <property type="molecule type" value="Genomic_DNA"/>
</dbReference>
<gene>
    <name evidence="2" type="ORF">FOZ63_024348</name>
</gene>
<feature type="region of interest" description="Disordered" evidence="1">
    <location>
        <begin position="68"/>
        <end position="114"/>
    </location>
</feature>
<feature type="non-terminal residue" evidence="2">
    <location>
        <position position="114"/>
    </location>
</feature>
<proteinExistence type="predicted"/>
<keyword evidence="3" id="KW-1185">Reference proteome</keyword>
<dbReference type="AlphaFoldDB" id="A0A7J6SIJ5"/>
<evidence type="ECO:0000313" key="2">
    <source>
        <dbReference type="EMBL" id="KAF4732577.1"/>
    </source>
</evidence>
<name>A0A7J6SIJ5_PEROL</name>
<reference evidence="2 3" key="1">
    <citation type="submission" date="2020-04" db="EMBL/GenBank/DDBJ databases">
        <title>Perkinsus olseni comparative genomics.</title>
        <authorList>
            <person name="Bogema D.R."/>
        </authorList>
    </citation>
    <scope>NUCLEOTIDE SEQUENCE [LARGE SCALE GENOMIC DNA]</scope>
    <source>
        <strain evidence="2 3">ATCC PRA-207</strain>
    </source>
</reference>
<protein>
    <submittedName>
        <fullName evidence="2">Uncharacterized protein</fullName>
    </submittedName>
</protein>
<sequence length="114" mass="11555">AFAGLLAWYSMPHPESSANLGAAIALAVGLNGRILIFLDGSFAAIECPSGVPQGDSVPVYPIIEESGEATQVTLTPGDKVPKGGEGSISADEPLSGSDDSDHGSHTSSTTGRSW</sequence>
<accession>A0A7J6SIJ5</accession>
<dbReference type="Proteomes" id="UP000553632">
    <property type="component" value="Unassembled WGS sequence"/>
</dbReference>
<evidence type="ECO:0000313" key="3">
    <source>
        <dbReference type="Proteomes" id="UP000553632"/>
    </source>
</evidence>
<comment type="caution">
    <text evidence="2">The sequence shown here is derived from an EMBL/GenBank/DDBJ whole genome shotgun (WGS) entry which is preliminary data.</text>
</comment>
<feature type="compositionally biased region" description="Low complexity" evidence="1">
    <location>
        <begin position="105"/>
        <end position="114"/>
    </location>
</feature>
<evidence type="ECO:0000256" key="1">
    <source>
        <dbReference type="SAM" id="MobiDB-lite"/>
    </source>
</evidence>